<feature type="binding site" evidence="17">
    <location>
        <position position="408"/>
    </location>
    <ligand>
        <name>(6S)-NADPHX</name>
        <dbReference type="ChEBI" id="CHEBI:64076"/>
    </ligand>
</feature>
<comment type="similarity">
    <text evidence="17">Belongs to the NnrD/CARKD family.</text>
</comment>
<dbReference type="Proteomes" id="UP001176468">
    <property type="component" value="Unassembled WGS sequence"/>
</dbReference>
<comment type="caution">
    <text evidence="18">Lacks conserved residue(s) required for the propagation of feature annotation.</text>
</comment>
<evidence type="ECO:0000313" key="23">
    <source>
        <dbReference type="Proteomes" id="UP001176468"/>
    </source>
</evidence>
<keyword evidence="5 18" id="KW-0479">Metal-binding</keyword>
<dbReference type="InterPro" id="IPR029056">
    <property type="entry name" value="Ribokinase-like"/>
</dbReference>
<dbReference type="PROSITE" id="PS51383">
    <property type="entry name" value="YJEF_C_3"/>
    <property type="match status" value="1"/>
</dbReference>
<dbReference type="EMBL" id="JAUQSZ010000001">
    <property type="protein sequence ID" value="MDO7841276.1"/>
    <property type="molecule type" value="Genomic_DNA"/>
</dbReference>
<dbReference type="SUPFAM" id="SSF53613">
    <property type="entry name" value="Ribokinase-like"/>
    <property type="match status" value="1"/>
</dbReference>
<comment type="subunit">
    <text evidence="17">Homotetramer.</text>
</comment>
<comment type="function">
    <text evidence="17">Catalyzes the dehydration of the S-form of NAD(P)HX at the expense of ADP, which is converted to AMP. Together with NAD(P)HX epimerase, which catalyzes the epimerization of the S- and R-forms, the enzyme allows the repair of both epimers of NAD(P)HX, a damaged form of NAD(P)H that is a result of enzymatic or heat-dependent hydration.</text>
</comment>
<feature type="binding site" evidence="17">
    <location>
        <position position="345"/>
    </location>
    <ligand>
        <name>(6S)-NADPHX</name>
        <dbReference type="ChEBI" id="CHEBI:64076"/>
    </ligand>
</feature>
<dbReference type="InterPro" id="IPR030677">
    <property type="entry name" value="Nnr"/>
</dbReference>
<feature type="binding site" evidence="17">
    <location>
        <position position="243"/>
    </location>
    <ligand>
        <name>(6S)-NADPHX</name>
        <dbReference type="ChEBI" id="CHEBI:64076"/>
    </ligand>
</feature>
<comment type="caution">
    <text evidence="22">The sequence shown here is derived from an EMBL/GenBank/DDBJ whole genome shotgun (WGS) entry which is preliminary data.</text>
</comment>
<protein>
    <recommendedName>
        <fullName evidence="19">Bifunctional NAD(P)H-hydrate repair enzyme</fullName>
    </recommendedName>
    <alternativeName>
        <fullName evidence="19">Nicotinamide nucleotide repair protein</fullName>
    </alternativeName>
    <domain>
        <recommendedName>
            <fullName evidence="19">ADP-dependent (S)-NAD(P)H-hydrate dehydratase</fullName>
            <ecNumber evidence="19">4.2.1.136</ecNumber>
        </recommendedName>
        <alternativeName>
            <fullName evidence="19">ADP-dependent NAD(P)HX dehydratase</fullName>
        </alternativeName>
    </domain>
    <domain>
        <recommendedName>
            <fullName evidence="19">NAD(P)H-hydrate epimerase</fullName>
            <ecNumber evidence="19">5.1.99.6</ecNumber>
        </recommendedName>
    </domain>
</protein>
<sequence length="464" mass="46760">MIRIEGQPILTAAQMRAAEDAAIAGGATVESLMERAGAGVADAVRRLAAGSPVLILCGPGNNGGDGYVAARVLKAAGVAVRVAATGEPKTEAAIAARKGWGGAVEAFSEVSPAPILVDAIFGTGVSREVEAAIGLRLGKLVGAARLSIAVDLPSGLGTDDGALLNPPLRAYDITLALGAVKPAHVLAHSAWHCGTVRIIDLGIDISRGGDMVLGPRCFETPGVDDTKYTRGMVAIISGAMPGAAALAAEATMRAGAGYVLLLGGKSPPGAPHALVRRGWSAEALEEKRIGCVLVGPGLGRDEAARAKLYAALASDHALVIDGDALHLLDGRTFHDRGQPVIVTPHAGEFAAMFGKPEGSKIEAARAAAAKSGATIVFKGPDTVIAEPGGHVTVAPGGSAWLSTAGTGDVLAGAVAAMAGYALGRGPRYWVGDAVWLHAEAARRLGGAFIADDLARELSAVRASL</sequence>
<reference evidence="22" key="1">
    <citation type="submission" date="2023-07" db="EMBL/GenBank/DDBJ databases">
        <authorList>
            <person name="Kim M.K."/>
        </authorList>
    </citation>
    <scope>NUCLEOTIDE SEQUENCE</scope>
    <source>
        <strain evidence="22">CA1-15</strain>
    </source>
</reference>
<keyword evidence="12 17" id="KW-0456">Lyase</keyword>
<keyword evidence="23" id="KW-1185">Reference proteome</keyword>
<comment type="catalytic activity">
    <reaction evidence="1 18 19">
        <text>(6R)-NADHX = (6S)-NADHX</text>
        <dbReference type="Rhea" id="RHEA:32215"/>
        <dbReference type="ChEBI" id="CHEBI:64074"/>
        <dbReference type="ChEBI" id="CHEBI:64075"/>
        <dbReference type="EC" id="5.1.99.6"/>
    </reaction>
</comment>
<comment type="catalytic activity">
    <reaction evidence="15 17 19">
        <text>(6S)-NADHX + ADP = AMP + phosphate + NADH + H(+)</text>
        <dbReference type="Rhea" id="RHEA:32223"/>
        <dbReference type="ChEBI" id="CHEBI:15378"/>
        <dbReference type="ChEBI" id="CHEBI:43474"/>
        <dbReference type="ChEBI" id="CHEBI:57945"/>
        <dbReference type="ChEBI" id="CHEBI:64074"/>
        <dbReference type="ChEBI" id="CHEBI:456215"/>
        <dbReference type="ChEBI" id="CHEBI:456216"/>
        <dbReference type="EC" id="4.2.1.136"/>
    </reaction>
</comment>
<evidence type="ECO:0000256" key="18">
    <source>
        <dbReference type="HAMAP-Rule" id="MF_01966"/>
    </source>
</evidence>
<keyword evidence="7 17" id="KW-0067">ATP-binding</keyword>
<feature type="binding site" evidence="18">
    <location>
        <begin position="61"/>
        <end position="65"/>
    </location>
    <ligand>
        <name>(6S)-NADPHX</name>
        <dbReference type="ChEBI" id="CHEBI:64076"/>
    </ligand>
</feature>
<dbReference type="InterPro" id="IPR000631">
    <property type="entry name" value="CARKD"/>
</dbReference>
<feature type="binding site" evidence="17">
    <location>
        <begin position="378"/>
        <end position="382"/>
    </location>
    <ligand>
        <name>AMP</name>
        <dbReference type="ChEBI" id="CHEBI:456215"/>
    </ligand>
</feature>
<dbReference type="EC" id="4.2.1.136" evidence="19"/>
<dbReference type="SUPFAM" id="SSF64153">
    <property type="entry name" value="YjeF N-terminal domain-like"/>
    <property type="match status" value="1"/>
</dbReference>
<feature type="domain" description="YjeF N-terminal" evidence="21">
    <location>
        <begin position="15"/>
        <end position="209"/>
    </location>
</feature>
<dbReference type="Pfam" id="PF03853">
    <property type="entry name" value="YjeF_N"/>
    <property type="match status" value="1"/>
</dbReference>
<comment type="similarity">
    <text evidence="18">Belongs to the NnrE/AIBP family.</text>
</comment>
<comment type="function">
    <text evidence="18">Catalyzes the epimerization of the S- and R-forms of NAD(P)HX, a damaged form of NAD(P)H that is a result of enzymatic or heat-dependent hydration. This is a prerequisite for the S-specific NAD(P)H-hydrate dehydratase to allow the repair of both epimers of NAD(P)HX.</text>
</comment>
<gene>
    <name evidence="17" type="primary">nnrD</name>
    <name evidence="18" type="synonym">nnrE</name>
    <name evidence="22" type="ORF">Q5H94_02975</name>
</gene>
<dbReference type="RefSeq" id="WP_304559724.1">
    <property type="nucleotide sequence ID" value="NZ_JAUQSZ010000001.1"/>
</dbReference>
<dbReference type="CDD" id="cd01171">
    <property type="entry name" value="YXKO-related"/>
    <property type="match status" value="1"/>
</dbReference>
<dbReference type="Pfam" id="PF01256">
    <property type="entry name" value="Carb_kinase"/>
    <property type="match status" value="1"/>
</dbReference>
<dbReference type="EC" id="5.1.99.6" evidence="19"/>
<evidence type="ECO:0000256" key="9">
    <source>
        <dbReference type="ARBA" id="ARBA00022958"/>
    </source>
</evidence>
<accession>A0ABT8ZUM3</accession>
<evidence type="ECO:0000256" key="8">
    <source>
        <dbReference type="ARBA" id="ARBA00022857"/>
    </source>
</evidence>
<comment type="catalytic activity">
    <reaction evidence="16 17 19">
        <text>(6S)-NADPHX + ADP = AMP + phosphate + NADPH + H(+)</text>
        <dbReference type="Rhea" id="RHEA:32235"/>
        <dbReference type="ChEBI" id="CHEBI:15378"/>
        <dbReference type="ChEBI" id="CHEBI:43474"/>
        <dbReference type="ChEBI" id="CHEBI:57783"/>
        <dbReference type="ChEBI" id="CHEBI:64076"/>
        <dbReference type="ChEBI" id="CHEBI:456215"/>
        <dbReference type="ChEBI" id="CHEBI:456216"/>
        <dbReference type="EC" id="4.2.1.136"/>
    </reaction>
</comment>
<evidence type="ECO:0000256" key="12">
    <source>
        <dbReference type="ARBA" id="ARBA00023239"/>
    </source>
</evidence>
<comment type="similarity">
    <text evidence="4 19">In the C-terminal section; belongs to the NnrD/CARKD family.</text>
</comment>
<dbReference type="InterPro" id="IPR036652">
    <property type="entry name" value="YjeF_N_dom_sf"/>
</dbReference>
<keyword evidence="11 18" id="KW-0413">Isomerase</keyword>
<evidence type="ECO:0000256" key="5">
    <source>
        <dbReference type="ARBA" id="ARBA00022723"/>
    </source>
</evidence>
<evidence type="ECO:0000256" key="3">
    <source>
        <dbReference type="ARBA" id="ARBA00006001"/>
    </source>
</evidence>
<keyword evidence="13" id="KW-0511">Multifunctional enzyme</keyword>
<comment type="similarity">
    <text evidence="3 19">In the N-terminal section; belongs to the NnrE/AIBP family.</text>
</comment>
<feature type="binding site" evidence="18">
    <location>
        <position position="151"/>
    </location>
    <ligand>
        <name>(6S)-NADPHX</name>
        <dbReference type="ChEBI" id="CHEBI:64076"/>
    </ligand>
</feature>
<dbReference type="GO" id="GO:0052856">
    <property type="term" value="F:NAD(P)HX epimerase activity"/>
    <property type="evidence" value="ECO:0007669"/>
    <property type="project" value="UniProtKB-EC"/>
</dbReference>
<comment type="cofactor">
    <cofactor evidence="18 19">
        <name>K(+)</name>
        <dbReference type="ChEBI" id="CHEBI:29103"/>
    </cofactor>
    <text evidence="18 19">Binds 1 potassium ion per subunit.</text>
</comment>
<evidence type="ECO:0000313" key="22">
    <source>
        <dbReference type="EMBL" id="MDO7841276.1"/>
    </source>
</evidence>
<evidence type="ECO:0000256" key="11">
    <source>
        <dbReference type="ARBA" id="ARBA00023235"/>
    </source>
</evidence>
<evidence type="ECO:0000256" key="19">
    <source>
        <dbReference type="PIRNR" id="PIRNR017184"/>
    </source>
</evidence>
<evidence type="ECO:0000256" key="15">
    <source>
        <dbReference type="ARBA" id="ARBA00048238"/>
    </source>
</evidence>
<dbReference type="Gene3D" id="3.40.50.10260">
    <property type="entry name" value="YjeF N-terminal domain"/>
    <property type="match status" value="1"/>
</dbReference>
<dbReference type="InterPro" id="IPR004443">
    <property type="entry name" value="YjeF_N_dom"/>
</dbReference>
<evidence type="ECO:0000256" key="13">
    <source>
        <dbReference type="ARBA" id="ARBA00023268"/>
    </source>
</evidence>
<dbReference type="InterPro" id="IPR017953">
    <property type="entry name" value="Carbohydrate_kinase_pred_CS"/>
</dbReference>
<feature type="binding site" evidence="17">
    <location>
        <position position="297"/>
    </location>
    <ligand>
        <name>(6S)-NADPHX</name>
        <dbReference type="ChEBI" id="CHEBI:64076"/>
    </ligand>
</feature>
<keyword evidence="9 18" id="KW-0630">Potassium</keyword>
<keyword evidence="10 17" id="KW-0520">NAD</keyword>
<name>A0ABT8ZUM3_9SPHN</name>
<comment type="cofactor">
    <cofactor evidence="17">
        <name>Mg(2+)</name>
        <dbReference type="ChEBI" id="CHEBI:18420"/>
    </cofactor>
</comment>
<feature type="binding site" evidence="17">
    <location>
        <position position="407"/>
    </location>
    <ligand>
        <name>AMP</name>
        <dbReference type="ChEBI" id="CHEBI:456215"/>
    </ligand>
</feature>
<evidence type="ECO:0000256" key="16">
    <source>
        <dbReference type="ARBA" id="ARBA00049209"/>
    </source>
</evidence>
<dbReference type="PROSITE" id="PS01050">
    <property type="entry name" value="YJEF_C_2"/>
    <property type="match status" value="1"/>
</dbReference>
<evidence type="ECO:0000256" key="2">
    <source>
        <dbReference type="ARBA" id="ARBA00000909"/>
    </source>
</evidence>
<evidence type="ECO:0000256" key="10">
    <source>
        <dbReference type="ARBA" id="ARBA00023027"/>
    </source>
</evidence>
<feature type="binding site" evidence="18">
    <location>
        <position position="62"/>
    </location>
    <ligand>
        <name>K(+)</name>
        <dbReference type="ChEBI" id="CHEBI:29103"/>
    </ligand>
</feature>
<dbReference type="PIRSF" id="PIRSF017184">
    <property type="entry name" value="Nnr"/>
    <property type="match status" value="1"/>
</dbReference>
<feature type="binding site" evidence="18">
    <location>
        <position position="118"/>
    </location>
    <ligand>
        <name>K(+)</name>
        <dbReference type="ChEBI" id="CHEBI:29103"/>
    </ligand>
</feature>
<evidence type="ECO:0000256" key="1">
    <source>
        <dbReference type="ARBA" id="ARBA00000013"/>
    </source>
</evidence>
<dbReference type="HAMAP" id="MF_01966">
    <property type="entry name" value="NADHX_epimerase"/>
    <property type="match status" value="1"/>
</dbReference>
<proteinExistence type="inferred from homology"/>
<dbReference type="HAMAP" id="MF_01965">
    <property type="entry name" value="NADHX_dehydratase"/>
    <property type="match status" value="1"/>
</dbReference>
<feature type="domain" description="YjeF C-terminal" evidence="20">
    <location>
        <begin position="210"/>
        <end position="464"/>
    </location>
</feature>
<evidence type="ECO:0000259" key="20">
    <source>
        <dbReference type="PROSITE" id="PS51383"/>
    </source>
</evidence>
<keyword evidence="8 17" id="KW-0521">NADP</keyword>
<comment type="catalytic activity">
    <reaction evidence="2 18 19">
        <text>(6R)-NADPHX = (6S)-NADPHX</text>
        <dbReference type="Rhea" id="RHEA:32227"/>
        <dbReference type="ChEBI" id="CHEBI:64076"/>
        <dbReference type="ChEBI" id="CHEBI:64077"/>
        <dbReference type="EC" id="5.1.99.6"/>
    </reaction>
</comment>
<evidence type="ECO:0000256" key="14">
    <source>
        <dbReference type="ARBA" id="ARBA00025153"/>
    </source>
</evidence>
<keyword evidence="6 17" id="KW-0547">Nucleotide-binding</keyword>
<dbReference type="Gene3D" id="3.40.1190.20">
    <property type="match status" value="1"/>
</dbReference>
<dbReference type="NCBIfam" id="TIGR00197">
    <property type="entry name" value="yjeF_nterm"/>
    <property type="match status" value="1"/>
</dbReference>
<evidence type="ECO:0000256" key="17">
    <source>
        <dbReference type="HAMAP-Rule" id="MF_01965"/>
    </source>
</evidence>
<dbReference type="PANTHER" id="PTHR12592:SF0">
    <property type="entry name" value="ATP-DEPENDENT (S)-NAD(P)H-HYDRATE DEHYDRATASE"/>
    <property type="match status" value="1"/>
</dbReference>
<dbReference type="PROSITE" id="PS51385">
    <property type="entry name" value="YJEF_N"/>
    <property type="match status" value="1"/>
</dbReference>
<evidence type="ECO:0000259" key="21">
    <source>
        <dbReference type="PROSITE" id="PS51385"/>
    </source>
</evidence>
<organism evidence="22 23">
    <name type="scientific">Sphingomonas immobilis</name>
    <dbReference type="NCBI Taxonomy" id="3063997"/>
    <lineage>
        <taxon>Bacteria</taxon>
        <taxon>Pseudomonadati</taxon>
        <taxon>Pseudomonadota</taxon>
        <taxon>Alphaproteobacteria</taxon>
        <taxon>Sphingomonadales</taxon>
        <taxon>Sphingomonadaceae</taxon>
        <taxon>Sphingomonas</taxon>
    </lineage>
</organism>
<feature type="binding site" evidence="18">
    <location>
        <begin position="122"/>
        <end position="128"/>
    </location>
    <ligand>
        <name>(6S)-NADPHX</name>
        <dbReference type="ChEBI" id="CHEBI:64076"/>
    </ligand>
</feature>
<comment type="function">
    <text evidence="14 19">Bifunctional enzyme that catalyzes the epimerization of the S- and R-forms of NAD(P)HX and the dehydration of the S-form of NAD(P)HX at the expense of ADP, which is converted to AMP. This allows the repair of both epimers of NAD(P)HX, a damaged form of NAD(P)H that is a result of enzymatic or heat-dependent hydration.</text>
</comment>
<evidence type="ECO:0000256" key="4">
    <source>
        <dbReference type="ARBA" id="ARBA00009524"/>
    </source>
</evidence>
<dbReference type="PANTHER" id="PTHR12592">
    <property type="entry name" value="ATP-DEPENDENT (S)-NAD(P)H-HYDRATE DEHYDRATASE FAMILY MEMBER"/>
    <property type="match status" value="1"/>
</dbReference>
<evidence type="ECO:0000256" key="7">
    <source>
        <dbReference type="ARBA" id="ARBA00022840"/>
    </source>
</evidence>
<evidence type="ECO:0000256" key="6">
    <source>
        <dbReference type="ARBA" id="ARBA00022741"/>
    </source>
</evidence>
<feature type="binding site" evidence="18">
    <location>
        <position position="154"/>
    </location>
    <ligand>
        <name>K(+)</name>
        <dbReference type="ChEBI" id="CHEBI:29103"/>
    </ligand>
</feature>